<protein>
    <recommendedName>
        <fullName evidence="3">Tyrosine specific protein phosphatases domain-containing protein</fullName>
    </recommendedName>
</protein>
<proteinExistence type="predicted"/>
<organism evidence="1 2">
    <name type="scientific">Candidatus Giovannonibacteria bacterium GW2011_GWA2_44_13b</name>
    <dbReference type="NCBI Taxonomy" id="1618647"/>
    <lineage>
        <taxon>Bacteria</taxon>
        <taxon>Candidatus Giovannoniibacteriota</taxon>
    </lineage>
</organism>
<gene>
    <name evidence="1" type="ORF">UW30_C0002G0028</name>
</gene>
<dbReference type="SUPFAM" id="SSF52799">
    <property type="entry name" value="(Phosphotyrosine protein) phosphatases II"/>
    <property type="match status" value="1"/>
</dbReference>
<evidence type="ECO:0008006" key="3">
    <source>
        <dbReference type="Google" id="ProtNLM"/>
    </source>
</evidence>
<dbReference type="Proteomes" id="UP000034736">
    <property type="component" value="Unassembled WGS sequence"/>
</dbReference>
<dbReference type="STRING" id="1618647.UW30_C0002G0028"/>
<name>A0A0G1JDQ9_9BACT</name>
<sequence>MNYLSENPCPHPGQKVVVGQNIVSAAGLMYRLRWNLTDIDTLAVLAERIPASIWSMGFTGTIFAHPLSDLGGVNGPWEKFLEKIWQEVVDGKRIFAFCEGGHGRTGTFLASLIAMIEKPDDPIAVMRERYCQRAVETIYQAERIFALVGKEVPEYYQKTLLDQTKIAAILEYWKNQALTKK</sequence>
<comment type="caution">
    <text evidence="1">The sequence shown here is derived from an EMBL/GenBank/DDBJ whole genome shotgun (WGS) entry which is preliminary data.</text>
</comment>
<evidence type="ECO:0000313" key="2">
    <source>
        <dbReference type="Proteomes" id="UP000034736"/>
    </source>
</evidence>
<accession>A0A0G1JDQ9</accession>
<evidence type="ECO:0000313" key="1">
    <source>
        <dbReference type="EMBL" id="KKT42117.1"/>
    </source>
</evidence>
<dbReference type="Gene3D" id="3.90.190.10">
    <property type="entry name" value="Protein tyrosine phosphatase superfamily"/>
    <property type="match status" value="1"/>
</dbReference>
<dbReference type="EMBL" id="LCHU01000002">
    <property type="protein sequence ID" value="KKT42117.1"/>
    <property type="molecule type" value="Genomic_DNA"/>
</dbReference>
<reference evidence="1 2" key="1">
    <citation type="journal article" date="2015" name="Nature">
        <title>rRNA introns, odd ribosomes, and small enigmatic genomes across a large radiation of phyla.</title>
        <authorList>
            <person name="Brown C.T."/>
            <person name="Hug L.A."/>
            <person name="Thomas B.C."/>
            <person name="Sharon I."/>
            <person name="Castelle C.J."/>
            <person name="Singh A."/>
            <person name="Wilkins M.J."/>
            <person name="Williams K.H."/>
            <person name="Banfield J.F."/>
        </authorList>
    </citation>
    <scope>NUCLEOTIDE SEQUENCE [LARGE SCALE GENOMIC DNA]</scope>
</reference>
<dbReference type="AlphaFoldDB" id="A0A0G1JDQ9"/>
<dbReference type="InterPro" id="IPR029021">
    <property type="entry name" value="Prot-tyrosine_phosphatase-like"/>
</dbReference>